<evidence type="ECO:0000256" key="2">
    <source>
        <dbReference type="ARBA" id="ARBA00022573"/>
    </source>
</evidence>
<dbReference type="CDD" id="cd11641">
    <property type="entry name" value="Precorrin-4_C11-MT"/>
    <property type="match status" value="1"/>
</dbReference>
<dbReference type="SUPFAM" id="SSF53790">
    <property type="entry name" value="Tetrapyrrole methylase"/>
    <property type="match status" value="1"/>
</dbReference>
<gene>
    <name evidence="7" type="primary">cobM</name>
    <name evidence="7" type="ORF">OCV61_09470</name>
</gene>
<dbReference type="GO" id="GO:0032259">
    <property type="term" value="P:methylation"/>
    <property type="evidence" value="ECO:0007669"/>
    <property type="project" value="UniProtKB-KW"/>
</dbReference>
<dbReference type="InterPro" id="IPR000878">
    <property type="entry name" value="4pyrrol_Mease"/>
</dbReference>
<organism evidence="7 8">
    <name type="scientific">Blautia ammoniilytica</name>
    <dbReference type="NCBI Taxonomy" id="2981782"/>
    <lineage>
        <taxon>Bacteria</taxon>
        <taxon>Bacillati</taxon>
        <taxon>Bacillota</taxon>
        <taxon>Clostridia</taxon>
        <taxon>Lachnospirales</taxon>
        <taxon>Lachnospiraceae</taxon>
        <taxon>Blautia</taxon>
    </lineage>
</organism>
<dbReference type="InterPro" id="IPR014777">
    <property type="entry name" value="4pyrrole_Mease_sub1"/>
</dbReference>
<dbReference type="Pfam" id="PF00590">
    <property type="entry name" value="TP_methylase"/>
    <property type="match status" value="1"/>
</dbReference>
<comment type="similarity">
    <text evidence="1">Belongs to the precorrin methyltransferase family.</text>
</comment>
<dbReference type="Gene3D" id="3.40.1010.10">
    <property type="entry name" value="Cobalt-precorrin-4 Transmethylase, Domain 1"/>
    <property type="match status" value="1"/>
</dbReference>
<proteinExistence type="inferred from homology"/>
<keyword evidence="5" id="KW-0949">S-adenosyl-L-methionine</keyword>
<dbReference type="InterPro" id="IPR035996">
    <property type="entry name" value="4pyrrol_Methylase_sf"/>
</dbReference>
<dbReference type="EMBL" id="JAOQJL010000016">
    <property type="protein sequence ID" value="MCU6765639.1"/>
    <property type="molecule type" value="Genomic_DNA"/>
</dbReference>
<dbReference type="NCBIfam" id="TIGR01465">
    <property type="entry name" value="cobM_cbiF"/>
    <property type="match status" value="1"/>
</dbReference>
<keyword evidence="3 7" id="KW-0489">Methyltransferase</keyword>
<keyword evidence="4 7" id="KW-0808">Transferase</keyword>
<reference evidence="7 8" key="1">
    <citation type="journal article" date="2021" name="ISME Commun">
        <title>Automated analysis of genomic sequences facilitates high-throughput and comprehensive description of bacteria.</title>
        <authorList>
            <person name="Hitch T.C.A."/>
        </authorList>
    </citation>
    <scope>NUCLEOTIDE SEQUENCE [LARGE SCALE GENOMIC DNA]</scope>
    <source>
        <strain evidence="7 8">Sanger_23</strain>
    </source>
</reference>
<feature type="domain" description="Tetrapyrrole methylase" evidence="6">
    <location>
        <begin position="1"/>
        <end position="207"/>
    </location>
</feature>
<protein>
    <submittedName>
        <fullName evidence="7">Precorrin-4 C(11)-methyltransferase</fullName>
        <ecNumber evidence="7">2.1.1.133</ecNumber>
    </submittedName>
</protein>
<dbReference type="Proteomes" id="UP001652409">
    <property type="component" value="Unassembled WGS sequence"/>
</dbReference>
<dbReference type="GO" id="GO:0046026">
    <property type="term" value="F:precorrin-4 C11-methyltransferase activity"/>
    <property type="evidence" value="ECO:0007669"/>
    <property type="project" value="UniProtKB-EC"/>
</dbReference>
<name>A0ABT2TTT2_9FIRM</name>
<evidence type="ECO:0000256" key="1">
    <source>
        <dbReference type="ARBA" id="ARBA00005879"/>
    </source>
</evidence>
<keyword evidence="2" id="KW-0169">Cobalamin biosynthesis</keyword>
<dbReference type="PANTHER" id="PTHR45790">
    <property type="entry name" value="SIROHEME SYNTHASE-RELATED"/>
    <property type="match status" value="1"/>
</dbReference>
<evidence type="ECO:0000313" key="7">
    <source>
        <dbReference type="EMBL" id="MCU6765639.1"/>
    </source>
</evidence>
<dbReference type="EC" id="2.1.1.133" evidence="7"/>
<sequence>MVHFVGAGSGAADLITVRGKQYLEEADVVIYAGSLVNPQILDYTKDVCTIYNSAKMTLEDVISVMEKAEAAGKTTVRLHTGDPCIYGAIREQMDILDEKKIAYDYCPGVSAFCGAASALNLEYTLPEISQSVIITRMEGRTPVPERESIQSFAAHHATMVIFLSTGMLEELSRRLIEGGYEAETPAAIVYKATWPDEKKFICTVGTLAQTAKKNNITKTALMIIGDAVKGAKYDRSKLYDPGFTTEFREATSTSAGR</sequence>
<dbReference type="InterPro" id="IPR050161">
    <property type="entry name" value="Siro_Cobalamin_biosynth"/>
</dbReference>
<evidence type="ECO:0000256" key="4">
    <source>
        <dbReference type="ARBA" id="ARBA00022679"/>
    </source>
</evidence>
<evidence type="ECO:0000256" key="3">
    <source>
        <dbReference type="ARBA" id="ARBA00022603"/>
    </source>
</evidence>
<accession>A0ABT2TTT2</accession>
<dbReference type="InterPro" id="IPR014776">
    <property type="entry name" value="4pyrrole_Mease_sub2"/>
</dbReference>
<evidence type="ECO:0000259" key="6">
    <source>
        <dbReference type="Pfam" id="PF00590"/>
    </source>
</evidence>
<evidence type="ECO:0000313" key="8">
    <source>
        <dbReference type="Proteomes" id="UP001652409"/>
    </source>
</evidence>
<comment type="caution">
    <text evidence="7">The sequence shown here is derived from an EMBL/GenBank/DDBJ whole genome shotgun (WGS) entry which is preliminary data.</text>
</comment>
<dbReference type="RefSeq" id="WP_158421601.1">
    <property type="nucleotide sequence ID" value="NZ_JAOQJL010000016.1"/>
</dbReference>
<dbReference type="InterPro" id="IPR006362">
    <property type="entry name" value="Cbl_synth_CobM/CibF"/>
</dbReference>
<keyword evidence="8" id="KW-1185">Reference proteome</keyword>
<dbReference type="Gene3D" id="3.30.950.10">
    <property type="entry name" value="Methyltransferase, Cobalt-precorrin-4 Transmethylase, Domain 2"/>
    <property type="match status" value="1"/>
</dbReference>
<dbReference type="PANTHER" id="PTHR45790:SF4">
    <property type="entry name" value="COBALT-PRECORRIN-4 C(11)-METHYLTRANSFERASE"/>
    <property type="match status" value="1"/>
</dbReference>
<evidence type="ECO:0000256" key="5">
    <source>
        <dbReference type="ARBA" id="ARBA00022691"/>
    </source>
</evidence>